<dbReference type="Pfam" id="PF00027">
    <property type="entry name" value="cNMP_binding"/>
    <property type="match status" value="1"/>
</dbReference>
<dbReference type="InterPro" id="IPR036390">
    <property type="entry name" value="WH_DNA-bd_sf"/>
</dbReference>
<evidence type="ECO:0000313" key="6">
    <source>
        <dbReference type="EMBL" id="TKK69408.1"/>
    </source>
</evidence>
<dbReference type="InterPro" id="IPR036388">
    <property type="entry name" value="WH-like_DNA-bd_sf"/>
</dbReference>
<dbReference type="GO" id="GO:0003700">
    <property type="term" value="F:DNA-binding transcription factor activity"/>
    <property type="evidence" value="ECO:0007669"/>
    <property type="project" value="TreeGrafter"/>
</dbReference>
<dbReference type="PANTHER" id="PTHR24567:SF26">
    <property type="entry name" value="REGULATORY PROTEIN YEIL"/>
    <property type="match status" value="1"/>
</dbReference>
<protein>
    <submittedName>
        <fullName evidence="6">Crp/Fnr family transcriptional regulator</fullName>
    </submittedName>
</protein>
<proteinExistence type="predicted"/>
<dbReference type="InterPro" id="IPR050397">
    <property type="entry name" value="Env_Response_Regulators"/>
</dbReference>
<keyword evidence="1" id="KW-0805">Transcription regulation</keyword>
<evidence type="ECO:0000256" key="3">
    <source>
        <dbReference type="ARBA" id="ARBA00023163"/>
    </source>
</evidence>
<keyword evidence="7" id="KW-1185">Reference proteome</keyword>
<keyword evidence="3" id="KW-0804">Transcription</keyword>
<accession>A0A4U3L2Y9</accession>
<dbReference type="InterPro" id="IPR000595">
    <property type="entry name" value="cNMP-bd_dom"/>
</dbReference>
<dbReference type="SMART" id="SM00100">
    <property type="entry name" value="cNMP"/>
    <property type="match status" value="1"/>
</dbReference>
<evidence type="ECO:0000313" key="7">
    <source>
        <dbReference type="Proteomes" id="UP000305848"/>
    </source>
</evidence>
<dbReference type="InterPro" id="IPR014710">
    <property type="entry name" value="RmlC-like_jellyroll"/>
</dbReference>
<dbReference type="GO" id="GO:0005829">
    <property type="term" value="C:cytosol"/>
    <property type="evidence" value="ECO:0007669"/>
    <property type="project" value="TreeGrafter"/>
</dbReference>
<feature type="domain" description="HTH crp-type" evidence="5">
    <location>
        <begin position="149"/>
        <end position="220"/>
    </location>
</feature>
<organism evidence="6 7">
    <name type="scientific">Ilyomonas limi</name>
    <dbReference type="NCBI Taxonomy" id="2575867"/>
    <lineage>
        <taxon>Bacteria</taxon>
        <taxon>Pseudomonadati</taxon>
        <taxon>Bacteroidota</taxon>
        <taxon>Chitinophagia</taxon>
        <taxon>Chitinophagales</taxon>
        <taxon>Chitinophagaceae</taxon>
        <taxon>Ilyomonas</taxon>
    </lineage>
</organism>
<dbReference type="InterPro" id="IPR012318">
    <property type="entry name" value="HTH_CRP"/>
</dbReference>
<dbReference type="PROSITE" id="PS50042">
    <property type="entry name" value="CNMP_BINDING_3"/>
    <property type="match status" value="1"/>
</dbReference>
<dbReference type="Proteomes" id="UP000305848">
    <property type="component" value="Unassembled WGS sequence"/>
</dbReference>
<reference evidence="6 7" key="1">
    <citation type="submission" date="2019-05" db="EMBL/GenBank/DDBJ databases">
        <title>Panacibacter sp. strain 17mud1-8 Genome sequencing and assembly.</title>
        <authorList>
            <person name="Chhetri G."/>
        </authorList>
    </citation>
    <scope>NUCLEOTIDE SEQUENCE [LARGE SCALE GENOMIC DNA]</scope>
    <source>
        <strain evidence="6 7">17mud1-8</strain>
    </source>
</reference>
<dbReference type="PROSITE" id="PS51063">
    <property type="entry name" value="HTH_CRP_2"/>
    <property type="match status" value="1"/>
</dbReference>
<dbReference type="InterPro" id="IPR018490">
    <property type="entry name" value="cNMP-bd_dom_sf"/>
</dbReference>
<dbReference type="AlphaFoldDB" id="A0A4U3L2Y9"/>
<feature type="domain" description="Cyclic nucleotide-binding" evidence="4">
    <location>
        <begin position="35"/>
        <end position="135"/>
    </location>
</feature>
<evidence type="ECO:0000256" key="2">
    <source>
        <dbReference type="ARBA" id="ARBA00023125"/>
    </source>
</evidence>
<dbReference type="Gene3D" id="2.60.120.10">
    <property type="entry name" value="Jelly Rolls"/>
    <property type="match status" value="1"/>
</dbReference>
<dbReference type="RefSeq" id="WP_137261404.1">
    <property type="nucleotide sequence ID" value="NZ_SZQL01000005.1"/>
</dbReference>
<dbReference type="SMART" id="SM00419">
    <property type="entry name" value="HTH_CRP"/>
    <property type="match status" value="1"/>
</dbReference>
<evidence type="ECO:0000259" key="4">
    <source>
        <dbReference type="PROSITE" id="PS50042"/>
    </source>
</evidence>
<name>A0A4U3L2Y9_9BACT</name>
<dbReference type="OrthoDB" id="9127033at2"/>
<sequence>MNKTKTSCDVQSCFMCQGCMPDWLQLMAIHKKNLHFRKGELIFKEGQPIEGIYFLYKGKVKVHKHWGQEKELIIRFATNGDIVGHRGFGSNATYPVSATALEPTIICFVETDFFLSTLNINPQLTFKLMLFYASELQAAEHRMSNLVHMDMKGRIADSLLMLKNQFGLDEDGNINIIISRQDLASFAGASYESIFRIMNELVNDKIIAVQEKNIKILNELQLQAYTAAAV</sequence>
<dbReference type="SUPFAM" id="SSF46785">
    <property type="entry name" value="Winged helix' DNA-binding domain"/>
    <property type="match status" value="1"/>
</dbReference>
<evidence type="ECO:0000256" key="1">
    <source>
        <dbReference type="ARBA" id="ARBA00023015"/>
    </source>
</evidence>
<dbReference type="GO" id="GO:0003677">
    <property type="term" value="F:DNA binding"/>
    <property type="evidence" value="ECO:0007669"/>
    <property type="project" value="UniProtKB-KW"/>
</dbReference>
<evidence type="ECO:0000259" key="5">
    <source>
        <dbReference type="PROSITE" id="PS51063"/>
    </source>
</evidence>
<dbReference type="Gene3D" id="1.10.10.10">
    <property type="entry name" value="Winged helix-like DNA-binding domain superfamily/Winged helix DNA-binding domain"/>
    <property type="match status" value="1"/>
</dbReference>
<comment type="caution">
    <text evidence="6">The sequence shown here is derived from an EMBL/GenBank/DDBJ whole genome shotgun (WGS) entry which is preliminary data.</text>
</comment>
<keyword evidence="2" id="KW-0238">DNA-binding</keyword>
<dbReference type="EMBL" id="SZQL01000005">
    <property type="protein sequence ID" value="TKK69408.1"/>
    <property type="molecule type" value="Genomic_DNA"/>
</dbReference>
<dbReference type="PANTHER" id="PTHR24567">
    <property type="entry name" value="CRP FAMILY TRANSCRIPTIONAL REGULATORY PROTEIN"/>
    <property type="match status" value="1"/>
</dbReference>
<dbReference type="Pfam" id="PF13545">
    <property type="entry name" value="HTH_Crp_2"/>
    <property type="match status" value="1"/>
</dbReference>
<dbReference type="SUPFAM" id="SSF51206">
    <property type="entry name" value="cAMP-binding domain-like"/>
    <property type="match status" value="1"/>
</dbReference>
<gene>
    <name evidence="6" type="ORF">FC093_08830</name>
</gene>
<dbReference type="CDD" id="cd00038">
    <property type="entry name" value="CAP_ED"/>
    <property type="match status" value="1"/>
</dbReference>